<protein>
    <recommendedName>
        <fullName evidence="3">Protein NO VEIN C-terminal domain-containing protein</fullName>
    </recommendedName>
</protein>
<dbReference type="GeneID" id="76629069"/>
<keyword evidence="2" id="KW-1185">Reference proteome</keyword>
<dbReference type="RefSeq" id="WP_267162970.1">
    <property type="nucleotide sequence ID" value="NZ_CP112972.1"/>
</dbReference>
<sequence length="187" mass="21210">MSQTDEPTKVHRPKLVPPLVSAMDVSPANRPRAHFDDSIGFAITETARQRAPTRSSEWRHRVGFAGEVAAASYFGVRANWEITDDYVGDDGCDFIYDDARVEVKTTTSEQDLELVVPADRVDDADYFVLAKCSSPKELVHLVGWVSRPELKMFGYRFDGKIRVEAEYLNPFEPLELFPDRIRDIQSV</sequence>
<comment type="caution">
    <text evidence="1">The sequence shown here is derived from an EMBL/GenBank/DDBJ whole genome shotgun (WGS) entry which is preliminary data.</text>
</comment>
<reference evidence="1 2" key="1">
    <citation type="journal article" date="2019" name="Int. J. Syst. Evol. Microbiol.">
        <title>The Global Catalogue of Microorganisms (GCM) 10K type strain sequencing project: providing services to taxonomists for standard genome sequencing and annotation.</title>
        <authorList>
            <consortium name="The Broad Institute Genomics Platform"/>
            <consortium name="The Broad Institute Genome Sequencing Center for Infectious Disease"/>
            <person name="Wu L."/>
            <person name="Ma J."/>
        </authorList>
    </citation>
    <scope>NUCLEOTIDE SEQUENCE [LARGE SCALE GENOMIC DNA]</scope>
    <source>
        <strain evidence="1 2">JCM 30072</strain>
    </source>
</reference>
<organism evidence="1 2">
    <name type="scientific">Halovenus salina</name>
    <dbReference type="NCBI Taxonomy" id="1510225"/>
    <lineage>
        <taxon>Archaea</taxon>
        <taxon>Methanobacteriati</taxon>
        <taxon>Methanobacteriota</taxon>
        <taxon>Stenosarchaea group</taxon>
        <taxon>Halobacteria</taxon>
        <taxon>Halobacteriales</taxon>
        <taxon>Haloarculaceae</taxon>
        <taxon>Halovenus</taxon>
    </lineage>
</organism>
<evidence type="ECO:0008006" key="3">
    <source>
        <dbReference type="Google" id="ProtNLM"/>
    </source>
</evidence>
<dbReference type="AlphaFoldDB" id="A0ABD5VVL4"/>
<proteinExistence type="predicted"/>
<accession>A0ABD5VVL4</accession>
<dbReference type="EMBL" id="JBHSZI010000001">
    <property type="protein sequence ID" value="MFC7057245.1"/>
    <property type="molecule type" value="Genomic_DNA"/>
</dbReference>
<name>A0ABD5VVL4_9EURY</name>
<evidence type="ECO:0000313" key="1">
    <source>
        <dbReference type="EMBL" id="MFC7057245.1"/>
    </source>
</evidence>
<evidence type="ECO:0000313" key="2">
    <source>
        <dbReference type="Proteomes" id="UP001596445"/>
    </source>
</evidence>
<gene>
    <name evidence="1" type="ORF">ACFQQG_02430</name>
</gene>
<dbReference type="Proteomes" id="UP001596445">
    <property type="component" value="Unassembled WGS sequence"/>
</dbReference>